<feature type="compositionally biased region" description="Low complexity" evidence="1">
    <location>
        <begin position="513"/>
        <end position="531"/>
    </location>
</feature>
<sequence>MQIIEQITNVVGAIDRDLVTSLQQRASSSQAQLGRHDQQFGDGGVDPAYVTGQEAPPETMTHQQIWDAVQNLDQQAMWNVLSCWSQVSTSLTSAFQLAGIGISRAMQGRLEGEAATAAAAAVATFVSSGERVGDVAQSVAMRLDTMYYAAQALVTAVPAPVASVAADPDNPAESVLPWLVSGEKSRGDSEAATQARNLAIAAVNTTYLPVFPPAGADVPAFVAPQETGGGQPHNGSSSGRGSSEPTAGGSPNAAGTDPGTGAPGEESAPETVADDHSNGTSQGDSQGGAESEGTQTDPQSNATAPASSTTPSASALATSTPTGGQSPSNTGLGGSSRSDIGGIGSGGSSSGVPGTGSAIPGRGANPTTSSTAAVGGPATSSGRSGPMGPMMPGAGARKKEDDENSHQSPEYLRRVQDELVAQSSAIAPVIGDADTALTTTASQRLDAPPSLRTEPDSPRSLFDHNTMPPHPAPATTQQPPAATTPTHQVSDGDVEETSAVAAAPPEPDDTSHAAGAAAAPPSTLPTAGTGPWDTPTSTGPAATDERPETRQ</sequence>
<protein>
    <recommendedName>
        <fullName evidence="4">PPE family domain-containing protein</fullName>
    </recommendedName>
</protein>
<organism evidence="2 3">
    <name type="scientific">Nocardia salmonicida</name>
    <dbReference type="NCBI Taxonomy" id="53431"/>
    <lineage>
        <taxon>Bacteria</taxon>
        <taxon>Bacillati</taxon>
        <taxon>Actinomycetota</taxon>
        <taxon>Actinomycetes</taxon>
        <taxon>Mycobacteriales</taxon>
        <taxon>Nocardiaceae</taxon>
        <taxon>Nocardia</taxon>
    </lineage>
</organism>
<evidence type="ECO:0008006" key="4">
    <source>
        <dbReference type="Google" id="ProtNLM"/>
    </source>
</evidence>
<accession>A0ABZ1NAU4</accession>
<reference evidence="2 3" key="1">
    <citation type="submission" date="2022-10" db="EMBL/GenBank/DDBJ databases">
        <title>The complete genomes of actinobacterial strains from the NBC collection.</title>
        <authorList>
            <person name="Joergensen T.S."/>
            <person name="Alvarez Arevalo M."/>
            <person name="Sterndorff E.B."/>
            <person name="Faurdal D."/>
            <person name="Vuksanovic O."/>
            <person name="Mourched A.-S."/>
            <person name="Charusanti P."/>
            <person name="Shaw S."/>
            <person name="Blin K."/>
            <person name="Weber T."/>
        </authorList>
    </citation>
    <scope>NUCLEOTIDE SEQUENCE [LARGE SCALE GENOMIC DNA]</scope>
    <source>
        <strain evidence="2 3">NBC_01413</strain>
    </source>
</reference>
<feature type="region of interest" description="Disordered" evidence="1">
    <location>
        <begin position="437"/>
        <end position="551"/>
    </location>
</feature>
<dbReference type="Proteomes" id="UP001621418">
    <property type="component" value="Chromosome"/>
</dbReference>
<feature type="compositionally biased region" description="Polar residues" evidence="1">
    <location>
        <begin position="233"/>
        <end position="245"/>
    </location>
</feature>
<evidence type="ECO:0000313" key="2">
    <source>
        <dbReference type="EMBL" id="WTY36911.1"/>
    </source>
</evidence>
<feature type="compositionally biased region" description="Low complexity" evidence="1">
    <location>
        <begin position="300"/>
        <end position="322"/>
    </location>
</feature>
<feature type="compositionally biased region" description="Basic and acidic residues" evidence="1">
    <location>
        <begin position="397"/>
        <end position="416"/>
    </location>
</feature>
<feature type="compositionally biased region" description="Low complexity" evidence="1">
    <location>
        <begin position="380"/>
        <end position="395"/>
    </location>
</feature>
<evidence type="ECO:0000313" key="3">
    <source>
        <dbReference type="Proteomes" id="UP001621418"/>
    </source>
</evidence>
<dbReference type="EMBL" id="CP109527">
    <property type="protein sequence ID" value="WTY36911.1"/>
    <property type="molecule type" value="Genomic_DNA"/>
</dbReference>
<feature type="compositionally biased region" description="Low complexity" evidence="1">
    <location>
        <begin position="253"/>
        <end position="264"/>
    </location>
</feature>
<keyword evidence="3" id="KW-1185">Reference proteome</keyword>
<proteinExistence type="predicted"/>
<dbReference type="RefSeq" id="WP_405148984.1">
    <property type="nucleotide sequence ID" value="NZ_CP109527.1"/>
</dbReference>
<gene>
    <name evidence="2" type="ORF">OG308_03190</name>
</gene>
<feature type="region of interest" description="Disordered" evidence="1">
    <location>
        <begin position="219"/>
        <end position="416"/>
    </location>
</feature>
<feature type="compositionally biased region" description="Low complexity" evidence="1">
    <location>
        <begin position="473"/>
        <end position="488"/>
    </location>
</feature>
<name>A0ABZ1NAU4_9NOCA</name>
<evidence type="ECO:0000256" key="1">
    <source>
        <dbReference type="SAM" id="MobiDB-lite"/>
    </source>
</evidence>